<dbReference type="SMART" id="SM00225">
    <property type="entry name" value="BTB"/>
    <property type="match status" value="1"/>
</dbReference>
<feature type="region of interest" description="Disordered" evidence="3">
    <location>
        <begin position="526"/>
        <end position="590"/>
    </location>
</feature>
<dbReference type="PANTHER" id="PTHR24412">
    <property type="entry name" value="KELCH PROTEIN"/>
    <property type="match status" value="1"/>
</dbReference>
<feature type="region of interest" description="Disordered" evidence="3">
    <location>
        <begin position="654"/>
        <end position="755"/>
    </location>
</feature>
<dbReference type="GeneTree" id="ENSGT00940000157635"/>
<keyword evidence="2" id="KW-0677">Repeat</keyword>
<evidence type="ECO:0000313" key="6">
    <source>
        <dbReference type="Proteomes" id="UP000694426"/>
    </source>
</evidence>
<dbReference type="PROSITE" id="PS50097">
    <property type="entry name" value="BTB"/>
    <property type="match status" value="1"/>
</dbReference>
<evidence type="ECO:0000256" key="2">
    <source>
        <dbReference type="ARBA" id="ARBA00022737"/>
    </source>
</evidence>
<feature type="compositionally biased region" description="Basic and acidic residues" evidence="3">
    <location>
        <begin position="570"/>
        <end position="584"/>
    </location>
</feature>
<protein>
    <submittedName>
        <fullName evidence="5">Kelch like family member 17</fullName>
    </submittedName>
</protein>
<reference evidence="5" key="2">
    <citation type="submission" date="2025-09" db="UniProtKB">
        <authorList>
            <consortium name="Ensembl"/>
        </authorList>
    </citation>
    <scope>IDENTIFICATION</scope>
</reference>
<dbReference type="SUPFAM" id="SSF54695">
    <property type="entry name" value="POZ domain"/>
    <property type="match status" value="1"/>
</dbReference>
<evidence type="ECO:0000259" key="4">
    <source>
        <dbReference type="PROSITE" id="PS50097"/>
    </source>
</evidence>
<dbReference type="Gene3D" id="2.120.10.80">
    <property type="entry name" value="Kelch-type beta propeller"/>
    <property type="match status" value="1"/>
</dbReference>
<dbReference type="Proteomes" id="UP000694426">
    <property type="component" value="Unplaced"/>
</dbReference>
<evidence type="ECO:0000256" key="3">
    <source>
        <dbReference type="SAM" id="MobiDB-lite"/>
    </source>
</evidence>
<organism evidence="5 6">
    <name type="scientific">Anser brachyrhynchus</name>
    <name type="common">Pink-footed goose</name>
    <dbReference type="NCBI Taxonomy" id="132585"/>
    <lineage>
        <taxon>Eukaryota</taxon>
        <taxon>Metazoa</taxon>
        <taxon>Chordata</taxon>
        <taxon>Craniata</taxon>
        <taxon>Vertebrata</taxon>
        <taxon>Euteleostomi</taxon>
        <taxon>Archelosauria</taxon>
        <taxon>Archosauria</taxon>
        <taxon>Dinosauria</taxon>
        <taxon>Saurischia</taxon>
        <taxon>Theropoda</taxon>
        <taxon>Coelurosauria</taxon>
        <taxon>Aves</taxon>
        <taxon>Neognathae</taxon>
        <taxon>Galloanserae</taxon>
        <taxon>Anseriformes</taxon>
        <taxon>Anatidae</taxon>
        <taxon>Anserinae</taxon>
        <taxon>Anser</taxon>
    </lineage>
</organism>
<dbReference type="PRINTS" id="PR00501">
    <property type="entry name" value="KELCHREPEAT"/>
</dbReference>
<evidence type="ECO:0000256" key="1">
    <source>
        <dbReference type="ARBA" id="ARBA00022441"/>
    </source>
</evidence>
<accession>A0A8B9BRL1</accession>
<evidence type="ECO:0000313" key="5">
    <source>
        <dbReference type="Ensembl" id="ENSABRP00000008026.1"/>
    </source>
</evidence>
<dbReference type="Pfam" id="PF01344">
    <property type="entry name" value="Kelch_1"/>
    <property type="match status" value="2"/>
</dbReference>
<feature type="compositionally biased region" description="Basic and acidic residues" evidence="3">
    <location>
        <begin position="526"/>
        <end position="537"/>
    </location>
</feature>
<dbReference type="InterPro" id="IPR006652">
    <property type="entry name" value="Kelch_1"/>
</dbReference>
<name>A0A8B9BRL1_9AVES</name>
<dbReference type="Pfam" id="PF00651">
    <property type="entry name" value="BTB"/>
    <property type="match status" value="1"/>
</dbReference>
<dbReference type="Gene3D" id="1.25.40.420">
    <property type="match status" value="1"/>
</dbReference>
<feature type="domain" description="BTB" evidence="4">
    <location>
        <begin position="130"/>
        <end position="197"/>
    </location>
</feature>
<feature type="region of interest" description="Disordered" evidence="3">
    <location>
        <begin position="622"/>
        <end position="642"/>
    </location>
</feature>
<keyword evidence="6" id="KW-1185">Reference proteome</keyword>
<dbReference type="CDD" id="cd18456">
    <property type="entry name" value="BACK_KLHL17"/>
    <property type="match status" value="1"/>
</dbReference>
<dbReference type="InterPro" id="IPR000210">
    <property type="entry name" value="BTB/POZ_dom"/>
</dbReference>
<dbReference type="InterPro" id="IPR011333">
    <property type="entry name" value="SKP1/BTB/POZ_sf"/>
</dbReference>
<gene>
    <name evidence="5" type="primary">KLHL17</name>
</gene>
<reference evidence="5" key="1">
    <citation type="submission" date="2025-08" db="UniProtKB">
        <authorList>
            <consortium name="Ensembl"/>
        </authorList>
    </citation>
    <scope>IDENTIFICATION</scope>
</reference>
<proteinExistence type="predicted"/>
<dbReference type="SUPFAM" id="SSF117281">
    <property type="entry name" value="Kelch motif"/>
    <property type="match status" value="1"/>
</dbReference>
<dbReference type="CDD" id="cd18246">
    <property type="entry name" value="BTB_POZ_KLHL17_actinfilin"/>
    <property type="match status" value="1"/>
</dbReference>
<dbReference type="PANTHER" id="PTHR24412:SF475">
    <property type="entry name" value="KELCH-LIKE PROTEIN 17"/>
    <property type="match status" value="1"/>
</dbReference>
<dbReference type="Pfam" id="PF07707">
    <property type="entry name" value="BACK"/>
    <property type="match status" value="1"/>
</dbReference>
<sequence>MSPAGKRWVSALPQSSEEPQRHLARLVSLQGPSPPHCSGAGCCFPGRSWSCLGSLRRDPWESSGSRAVLGNALFLPPSATPRREIPPPAAMEGGVQLLNRDGHSISHNSKRHYHDAFVCMNRMRQRGLLCDIVLHVGTKEIKAHKVVLASCSPYFHAMFTNEMSESRQTHVTLHDIDPQALEQLVQYAYTAEIVVGEGNVQTLLPAASLLQLNGVRDACCKFLLSQLDPSNCLGIRGFADTHSCSDLLKSAHKYVLQHFVEVSKTEEFMLLPLKQVLDLISSDSLNVPSEEEVYRAVLSWVKHDVDSRRQHVPRLMKCVRLPLLSRDFLMSNVDTELLVRHHSECKDLLIEALKYHLMPEQRGVLSNSRTRPRRCEGASTVLFAVGGGSLFAIHGDCEAYDTRTDRWHMVASMSTRRARVGVAAIGNKLYAVGGYDGTSDLATVESYDPVTNSWQPEVSMGTRRSCLGVAALHGLLYAAGGYDGASCLNSAERYDPLTGTWTSIAAMSTRRRYVRVATLDQHLDAHCQHAEPPEQRRGGRAGGDALRGRRQRRDQLPELRGALQPQNQHVGERGAHEHPQEHPRPGGHGRLAVRRGWQRRELQPELHREVQPAHQQVGGSLLHVHPPEQRGGGGAGTAQLPTPFLAHPLGVFDEPLTKDQDLPYLKGTGAPGGAPGRRGPPRGAAGRYRRRAKAPGATSSPGTPRDPGAIPALGARTGPSRRSEMCFPGEHPPSGGRGEGVLSAPSTDSSHRPPEGCVFSFGEGNLETIAASRIQTIRPVPHGRAQPAVEAPRSPVGCQRQAALLPGPRPGVQALL</sequence>
<keyword evidence="1" id="KW-0880">Kelch repeat</keyword>
<dbReference type="UniPathway" id="UPA00143"/>
<dbReference type="Gene3D" id="3.30.710.10">
    <property type="entry name" value="Potassium Channel Kv1.1, Chain A"/>
    <property type="match status" value="1"/>
</dbReference>
<dbReference type="AlphaFoldDB" id="A0A8B9BRL1"/>
<dbReference type="SMART" id="SM00875">
    <property type="entry name" value="BACK"/>
    <property type="match status" value="1"/>
</dbReference>
<dbReference type="InterPro" id="IPR011705">
    <property type="entry name" value="BACK"/>
</dbReference>
<dbReference type="GO" id="GO:0016567">
    <property type="term" value="P:protein ubiquitination"/>
    <property type="evidence" value="ECO:0007669"/>
    <property type="project" value="UniProtKB-UniPathway"/>
</dbReference>
<dbReference type="FunFam" id="1.25.40.420:FF:000001">
    <property type="entry name" value="Kelch-like family member 12"/>
    <property type="match status" value="1"/>
</dbReference>
<dbReference type="FunFam" id="3.30.710.10:FF:000001">
    <property type="entry name" value="Kelch-like family member 20"/>
    <property type="match status" value="1"/>
</dbReference>
<dbReference type="InterPro" id="IPR015915">
    <property type="entry name" value="Kelch-typ_b-propeller"/>
</dbReference>
<dbReference type="Ensembl" id="ENSABRT00000011447.1">
    <property type="protein sequence ID" value="ENSABRP00000008026.1"/>
    <property type="gene ID" value="ENSABRG00000007263.1"/>
</dbReference>
<dbReference type="SMART" id="SM00612">
    <property type="entry name" value="Kelch"/>
    <property type="match status" value="3"/>
</dbReference>
<dbReference type="FunFam" id="2.120.10.80:FF:000019">
    <property type="entry name" value="Kelch-like family member 17"/>
    <property type="match status" value="1"/>
</dbReference>